<keyword evidence="2" id="KW-1185">Reference proteome</keyword>
<dbReference type="EMBL" id="BAAAHH010000009">
    <property type="protein sequence ID" value="GAA0950220.1"/>
    <property type="molecule type" value="Genomic_DNA"/>
</dbReference>
<dbReference type="Proteomes" id="UP001500665">
    <property type="component" value="Unassembled WGS sequence"/>
</dbReference>
<dbReference type="SUPFAM" id="SSF117916">
    <property type="entry name" value="Fe-S cluster assembly (FSCA) domain-like"/>
    <property type="match status" value="1"/>
</dbReference>
<proteinExistence type="predicted"/>
<name>A0ABP4BF72_9ACTN</name>
<protein>
    <recommendedName>
        <fullName evidence="3">Fe-S cluster biogenesis protein NfuA</fullName>
    </recommendedName>
</protein>
<gene>
    <name evidence="1" type="ORF">GCM10009550_28570</name>
</gene>
<evidence type="ECO:0008006" key="3">
    <source>
        <dbReference type="Google" id="ProtNLM"/>
    </source>
</evidence>
<accession>A0ABP4BF72</accession>
<dbReference type="InterPro" id="IPR034904">
    <property type="entry name" value="FSCA_dom_sf"/>
</dbReference>
<sequence>MAERLDAPAVADRLTRLEEVLGELETIPGATAAKALDAVTLLTEVYGEALARVLEQVPEAEALTGDELVGHLLVLHELHPEPLEQRVGRALERLRPLLRGGEARFDGVEGTVARVVLAGGGCGGPGQAAEVVRDAVLATAPELTEVQVSPARRKAAFIPVESLLGAAAPKAAP</sequence>
<comment type="caution">
    <text evidence="1">The sequence shown here is derived from an EMBL/GenBank/DDBJ whole genome shotgun (WGS) entry which is preliminary data.</text>
</comment>
<reference evidence="2" key="1">
    <citation type="journal article" date="2019" name="Int. J. Syst. Evol. Microbiol.">
        <title>The Global Catalogue of Microorganisms (GCM) 10K type strain sequencing project: providing services to taxonomists for standard genome sequencing and annotation.</title>
        <authorList>
            <consortium name="The Broad Institute Genomics Platform"/>
            <consortium name="The Broad Institute Genome Sequencing Center for Infectious Disease"/>
            <person name="Wu L."/>
            <person name="Ma J."/>
        </authorList>
    </citation>
    <scope>NUCLEOTIDE SEQUENCE [LARGE SCALE GENOMIC DNA]</scope>
    <source>
        <strain evidence="2">JCM 10696</strain>
    </source>
</reference>
<organism evidence="1 2">
    <name type="scientific">Actinocorallia libanotica</name>
    <dbReference type="NCBI Taxonomy" id="46162"/>
    <lineage>
        <taxon>Bacteria</taxon>
        <taxon>Bacillati</taxon>
        <taxon>Actinomycetota</taxon>
        <taxon>Actinomycetes</taxon>
        <taxon>Streptosporangiales</taxon>
        <taxon>Thermomonosporaceae</taxon>
        <taxon>Actinocorallia</taxon>
    </lineage>
</organism>
<evidence type="ECO:0000313" key="2">
    <source>
        <dbReference type="Proteomes" id="UP001500665"/>
    </source>
</evidence>
<dbReference type="RefSeq" id="WP_344240780.1">
    <property type="nucleotide sequence ID" value="NZ_BAAAHH010000009.1"/>
</dbReference>
<evidence type="ECO:0000313" key="1">
    <source>
        <dbReference type="EMBL" id="GAA0950220.1"/>
    </source>
</evidence>